<dbReference type="Proteomes" id="UP001054945">
    <property type="component" value="Unassembled WGS sequence"/>
</dbReference>
<proteinExistence type="predicted"/>
<sequence length="99" mass="11937">MVSVAFSSERNKSFRQQVILRAHLRNLALMEARVDDKFLKGHRMENMYYSIEKFPRVSIHYEHVNYCIIDDDWMERPFRLFHLPQLKPLSPSLLQRTLS</sequence>
<keyword evidence="2" id="KW-1185">Reference proteome</keyword>
<gene>
    <name evidence="1" type="ORF">CEXT_700761</name>
</gene>
<evidence type="ECO:0000313" key="2">
    <source>
        <dbReference type="Proteomes" id="UP001054945"/>
    </source>
</evidence>
<dbReference type="AlphaFoldDB" id="A0AAV4PZI5"/>
<name>A0AAV4PZI5_CAEEX</name>
<evidence type="ECO:0000313" key="1">
    <source>
        <dbReference type="EMBL" id="GIY01352.1"/>
    </source>
</evidence>
<reference evidence="1 2" key="1">
    <citation type="submission" date="2021-06" db="EMBL/GenBank/DDBJ databases">
        <title>Caerostris extrusa draft genome.</title>
        <authorList>
            <person name="Kono N."/>
            <person name="Arakawa K."/>
        </authorList>
    </citation>
    <scope>NUCLEOTIDE SEQUENCE [LARGE SCALE GENOMIC DNA]</scope>
</reference>
<comment type="caution">
    <text evidence="1">The sequence shown here is derived from an EMBL/GenBank/DDBJ whole genome shotgun (WGS) entry which is preliminary data.</text>
</comment>
<accession>A0AAV4PZI5</accession>
<organism evidence="1 2">
    <name type="scientific">Caerostris extrusa</name>
    <name type="common">Bark spider</name>
    <name type="synonym">Caerostris bankana</name>
    <dbReference type="NCBI Taxonomy" id="172846"/>
    <lineage>
        <taxon>Eukaryota</taxon>
        <taxon>Metazoa</taxon>
        <taxon>Ecdysozoa</taxon>
        <taxon>Arthropoda</taxon>
        <taxon>Chelicerata</taxon>
        <taxon>Arachnida</taxon>
        <taxon>Araneae</taxon>
        <taxon>Araneomorphae</taxon>
        <taxon>Entelegynae</taxon>
        <taxon>Araneoidea</taxon>
        <taxon>Araneidae</taxon>
        <taxon>Caerostris</taxon>
    </lineage>
</organism>
<dbReference type="EMBL" id="BPLR01005303">
    <property type="protein sequence ID" value="GIY01352.1"/>
    <property type="molecule type" value="Genomic_DNA"/>
</dbReference>
<protein>
    <submittedName>
        <fullName evidence="1">Uncharacterized protein</fullName>
    </submittedName>
</protein>